<proteinExistence type="predicted"/>
<sequence>MKTSFKETRDGFTEICRREMGLSRPRDVTRRLSSSEGLVKQIDLHGKLNGHEGCVNAVEFNSTGDLLVSGSDDKHVIFWTWKTGSKLFSYPSGHFDNIFQTRIMPFTDDCKIVTSSADGQVRLGQVSEDGQVDTKRLGKHQGRVYKLAVEPGSPYILYSCGEDGFIQHGYTFLFILQFDLRSNSSTRLFYCSSFTENSKQPPNSIRLNAMVIDPRNPVYFAVGGSDEYARVYDIRKCKWDASCSSDIPVNTFCPSRLIGSNNIHITGLAYSSTSELLVSYNDELIYKFEKNMGLGSSPLSIPREDLQKVEDPPVYTGHRNSQTVKGVSFFGPNDEYVLSGSDCGHIFVWKKKGGKLVRLMLGDRNIVNQLEPHPHLPMFATCGIERSVKLWAPMASNVPPLPDNVEKIMESNRQGREDHSRINLTPDVIMHVLRLQRRQTLAYIERRYNRADVESDDEDEGEAYVLGFSDSDASSEGGGNSRECNIS</sequence>
<keyword evidence="2" id="KW-1185">Reference proteome</keyword>
<dbReference type="EMBL" id="CM047746">
    <property type="protein sequence ID" value="KAJ0021595.1"/>
    <property type="molecule type" value="Genomic_DNA"/>
</dbReference>
<organism evidence="1 2">
    <name type="scientific">Pistacia integerrima</name>
    <dbReference type="NCBI Taxonomy" id="434235"/>
    <lineage>
        <taxon>Eukaryota</taxon>
        <taxon>Viridiplantae</taxon>
        <taxon>Streptophyta</taxon>
        <taxon>Embryophyta</taxon>
        <taxon>Tracheophyta</taxon>
        <taxon>Spermatophyta</taxon>
        <taxon>Magnoliopsida</taxon>
        <taxon>eudicotyledons</taxon>
        <taxon>Gunneridae</taxon>
        <taxon>Pentapetalae</taxon>
        <taxon>rosids</taxon>
        <taxon>malvids</taxon>
        <taxon>Sapindales</taxon>
        <taxon>Anacardiaceae</taxon>
        <taxon>Pistacia</taxon>
    </lineage>
</organism>
<evidence type="ECO:0000313" key="2">
    <source>
        <dbReference type="Proteomes" id="UP001163603"/>
    </source>
</evidence>
<protein>
    <submittedName>
        <fullName evidence="1">Uncharacterized protein</fullName>
    </submittedName>
</protein>
<comment type="caution">
    <text evidence="1">The sequence shown here is derived from an EMBL/GenBank/DDBJ whole genome shotgun (WGS) entry which is preliminary data.</text>
</comment>
<name>A0ACC0XQM0_9ROSI</name>
<dbReference type="Proteomes" id="UP001163603">
    <property type="component" value="Chromosome 11"/>
</dbReference>
<accession>A0ACC0XQM0</accession>
<evidence type="ECO:0000313" key="1">
    <source>
        <dbReference type="EMBL" id="KAJ0021595.1"/>
    </source>
</evidence>
<reference evidence="2" key="1">
    <citation type="journal article" date="2023" name="G3 (Bethesda)">
        <title>Genome assembly and association tests identify interacting loci associated with vigor, precocity, and sex in interspecific pistachio rootstocks.</title>
        <authorList>
            <person name="Palmer W."/>
            <person name="Jacygrad E."/>
            <person name="Sagayaradj S."/>
            <person name="Cavanaugh K."/>
            <person name="Han R."/>
            <person name="Bertier L."/>
            <person name="Beede B."/>
            <person name="Kafkas S."/>
            <person name="Golino D."/>
            <person name="Preece J."/>
            <person name="Michelmore R."/>
        </authorList>
    </citation>
    <scope>NUCLEOTIDE SEQUENCE [LARGE SCALE GENOMIC DNA]</scope>
</reference>
<gene>
    <name evidence="1" type="ORF">Pint_32244</name>
</gene>